<feature type="domain" description="UBX" evidence="3">
    <location>
        <begin position="927"/>
        <end position="1004"/>
    </location>
</feature>
<dbReference type="CDD" id="cd10747">
    <property type="entry name" value="DnaJ_C"/>
    <property type="match status" value="1"/>
</dbReference>
<evidence type="ECO:0000256" key="1">
    <source>
        <dbReference type="ARBA" id="ARBA00023186"/>
    </source>
</evidence>
<dbReference type="InterPro" id="IPR036869">
    <property type="entry name" value="J_dom_sf"/>
</dbReference>
<dbReference type="CDD" id="cd01771">
    <property type="entry name" value="UBX_UBXN3A"/>
    <property type="match status" value="1"/>
</dbReference>
<dbReference type="InterPro" id="IPR008971">
    <property type="entry name" value="HSP40/DnaJ_pept-bd"/>
</dbReference>
<dbReference type="InterPro" id="IPR001623">
    <property type="entry name" value="DnaJ_domain"/>
</dbReference>
<dbReference type="CDD" id="cd22249">
    <property type="entry name" value="UDM1_RNF168_RNF169-like"/>
    <property type="match status" value="1"/>
</dbReference>
<dbReference type="InterPro" id="IPR001012">
    <property type="entry name" value="UBX_dom"/>
</dbReference>
<dbReference type="HOGENOM" id="CLU_298498_0_0_1"/>
<dbReference type="STRING" id="126957.T1J5Q1"/>
<dbReference type="FunFam" id="1.10.287.110:FF:000033">
    <property type="entry name" value="dnaJ homolog subfamily B member 13"/>
    <property type="match status" value="1"/>
</dbReference>
<proteinExistence type="predicted"/>
<dbReference type="Gene3D" id="1.10.8.10">
    <property type="entry name" value="DNA helicase RuvA subunit, C-terminal domain"/>
    <property type="match status" value="1"/>
</dbReference>
<dbReference type="SMART" id="SM00594">
    <property type="entry name" value="UAS"/>
    <property type="match status" value="1"/>
</dbReference>
<reference evidence="5" key="2">
    <citation type="submission" date="2015-02" db="UniProtKB">
        <authorList>
            <consortium name="EnsemblMetazoa"/>
        </authorList>
    </citation>
    <scope>IDENTIFICATION</scope>
</reference>
<dbReference type="PANTHER" id="PTHR24078:SF553">
    <property type="entry name" value="DNAJ HOMOLOG SUBFAMILY B MEMBER 5"/>
    <property type="match status" value="1"/>
</dbReference>
<dbReference type="CDD" id="cd17130">
    <property type="entry name" value="Ubl2_FAF1"/>
    <property type="match status" value="1"/>
</dbReference>
<sequence length="1007" mass="114023">MGKDYYRILGVAKGASDEEVKKSYRKMALKYHPDKNKSPGAEEKFKEIAEAYEVLSDKKKRDVYDQFGEEGLKGGIPGSGPDGGTFSYTFHGDPRATFAQFFGTNNPFESFFSMGTPGSHMFFHSDMDDMDIGMEDAFSSLGGIRASPFRSHSFAAHGSPKSREKVQDPAVEYDLQVALEDIYRGCTKKMKISRKVIGPDGRARREEKVLTIVVKPGWKAGTKITFQREGDQSPNKIPADIVFIIRDKPNPVFKREGSDIRYMAKITLKEALCGTRVTVPTLTGERLPLELRDIIRPTTVKRIQGQGLPLPKEPNRRGDLIVAFDIQFPEHLNQTTKDILYGSTTTTIMAASREVVLADFQACTGIDDVGECILHLEETNWNLLDAINRVMPQETQTLPSEHRAPSVEAMDVQTDGGNEPILLPYLHAVSSSNDTVMTASTSHQRIRFINFCIEYLDQTLHISVPDVEPVSSVKTLIFTEFGVPQCKQQLQGWKDNTISDNTILSSLHLPTDNVLKLLSPDVPQNIAESNRNGEDANVTERLSQQFKLNIRDEFNHKEYSVSYIGSKTIREFKQDVFSLTDIPVRHQVWAGWPRNPTDTMTLAESLISYPCHTLTVNKLSTPSEKNVKKMVVELSSDSSSTDEFEDANESFNIEDDIFVHDTSRKIRPLMADDVSNEVDALVSFSTEFAQRYGDCHPMFYQSSLEEALKEACHKPAKERKMLAVYLHHDGSVLTNVFCTQLLCSETVVSYLTSNFITWAWDLTLETNRAKLLTMASRHFGAVAAQTIRNFQVEQLPLLLLVMRSRSTTSVFSIINSVVSLDELMTSLIHAVDVYTNQQQVEIREEDERQARESVKREQDLAYEESLQADRIKEGAKRQEEEERLKREMEIEQARLKEQMRLDQQAAVKEAIRLSLEDKMPPEPSESTRLPTTEIRFRLPAGKVVSRRFLAKESLQILLDFIVVQGYPVDEFKVLTSWPRRDLTQLDPRATLQALNLCPQETITLEER</sequence>
<dbReference type="PROSITE" id="PS50033">
    <property type="entry name" value="UBX"/>
    <property type="match status" value="1"/>
</dbReference>
<dbReference type="PANTHER" id="PTHR24078">
    <property type="entry name" value="DNAJ HOMOLOG SUBFAMILY C MEMBER"/>
    <property type="match status" value="1"/>
</dbReference>
<reference evidence="6" key="1">
    <citation type="submission" date="2011-05" db="EMBL/GenBank/DDBJ databases">
        <authorList>
            <person name="Richards S.R."/>
            <person name="Qu J."/>
            <person name="Jiang H."/>
            <person name="Jhangiani S.N."/>
            <person name="Agravi P."/>
            <person name="Goodspeed R."/>
            <person name="Gross S."/>
            <person name="Mandapat C."/>
            <person name="Jackson L."/>
            <person name="Mathew T."/>
            <person name="Pu L."/>
            <person name="Thornton R."/>
            <person name="Saada N."/>
            <person name="Wilczek-Boney K.B."/>
            <person name="Lee S."/>
            <person name="Kovar C."/>
            <person name="Wu Y."/>
            <person name="Scherer S.E."/>
            <person name="Worley K.C."/>
            <person name="Muzny D.M."/>
            <person name="Gibbs R."/>
        </authorList>
    </citation>
    <scope>NUCLEOTIDE SEQUENCE</scope>
    <source>
        <strain evidence="6">Brora</strain>
    </source>
</reference>
<dbReference type="SMART" id="SM00271">
    <property type="entry name" value="DnaJ"/>
    <property type="match status" value="1"/>
</dbReference>
<evidence type="ECO:0000313" key="6">
    <source>
        <dbReference type="Proteomes" id="UP000014500"/>
    </source>
</evidence>
<dbReference type="InterPro" id="IPR006577">
    <property type="entry name" value="UAS"/>
</dbReference>
<dbReference type="Pfam" id="PF00789">
    <property type="entry name" value="UBX"/>
    <property type="match status" value="1"/>
</dbReference>
<evidence type="ECO:0000259" key="3">
    <source>
        <dbReference type="PROSITE" id="PS50033"/>
    </source>
</evidence>
<keyword evidence="6" id="KW-1185">Reference proteome</keyword>
<dbReference type="GO" id="GO:0051087">
    <property type="term" value="F:protein-folding chaperone binding"/>
    <property type="evidence" value="ECO:0007669"/>
    <property type="project" value="TreeGrafter"/>
</dbReference>
<dbReference type="Gene3D" id="3.40.30.10">
    <property type="entry name" value="Glutaredoxin"/>
    <property type="match status" value="1"/>
</dbReference>
<dbReference type="InterPro" id="IPR049483">
    <property type="entry name" value="FAF1_2-like_UAS"/>
</dbReference>
<dbReference type="OMA" id="PINTHLY"/>
<dbReference type="InterPro" id="IPR036249">
    <property type="entry name" value="Thioredoxin-like_sf"/>
</dbReference>
<dbReference type="PROSITE" id="PS50076">
    <property type="entry name" value="DNAJ_2"/>
    <property type="match status" value="1"/>
</dbReference>
<dbReference type="CDD" id="cd17129">
    <property type="entry name" value="Ubl1_FAF1"/>
    <property type="match status" value="1"/>
</dbReference>
<dbReference type="Gene3D" id="3.10.20.90">
    <property type="entry name" value="Phosphatidylinositol 3-kinase Catalytic Subunit, Chain A, domain 1"/>
    <property type="match status" value="3"/>
</dbReference>
<dbReference type="FunFam" id="2.60.260.20:FF:000002">
    <property type="entry name" value="Dnaj homolog subfamily b member"/>
    <property type="match status" value="1"/>
</dbReference>
<dbReference type="SUPFAM" id="SSF52833">
    <property type="entry name" value="Thioredoxin-like"/>
    <property type="match status" value="1"/>
</dbReference>
<dbReference type="InterPro" id="IPR033043">
    <property type="entry name" value="FAF1-like_UBX"/>
</dbReference>
<dbReference type="InterPro" id="IPR002939">
    <property type="entry name" value="DnaJ_C"/>
</dbReference>
<dbReference type="SUPFAM" id="SSF54236">
    <property type="entry name" value="Ubiquitin-like"/>
    <property type="match status" value="3"/>
</dbReference>
<accession>T1J5Q1</accession>
<dbReference type="AlphaFoldDB" id="T1J5Q1"/>
<dbReference type="Gene3D" id="2.60.260.20">
    <property type="entry name" value="Urease metallochaperone UreE, N-terminal domain"/>
    <property type="match status" value="2"/>
</dbReference>
<evidence type="ECO:0000256" key="2">
    <source>
        <dbReference type="SAM" id="Coils"/>
    </source>
</evidence>
<dbReference type="PhylomeDB" id="T1J5Q1"/>
<dbReference type="eggNOG" id="KOG1363">
    <property type="taxonomic scope" value="Eukaryota"/>
</dbReference>
<dbReference type="SUPFAM" id="SSF49493">
    <property type="entry name" value="HSP40/DnaJ peptide-binding domain"/>
    <property type="match status" value="2"/>
</dbReference>
<dbReference type="GO" id="GO:0051082">
    <property type="term" value="F:unfolded protein binding"/>
    <property type="evidence" value="ECO:0007669"/>
    <property type="project" value="InterPro"/>
</dbReference>
<dbReference type="Gene3D" id="1.10.287.110">
    <property type="entry name" value="DnaJ domain"/>
    <property type="match status" value="1"/>
</dbReference>
<dbReference type="InterPro" id="IPR044541">
    <property type="entry name" value="FAF1_UBA"/>
</dbReference>
<dbReference type="PRINTS" id="PR00625">
    <property type="entry name" value="JDOMAIN"/>
</dbReference>
<dbReference type="GO" id="GO:0006457">
    <property type="term" value="P:protein folding"/>
    <property type="evidence" value="ECO:0007669"/>
    <property type="project" value="InterPro"/>
</dbReference>
<protein>
    <recommendedName>
        <fullName evidence="7">J domain-containing protein</fullName>
    </recommendedName>
</protein>
<dbReference type="EMBL" id="JH431866">
    <property type="status" value="NOT_ANNOTATED_CDS"/>
    <property type="molecule type" value="Genomic_DNA"/>
</dbReference>
<organism evidence="5 6">
    <name type="scientific">Strigamia maritima</name>
    <name type="common">European centipede</name>
    <name type="synonym">Geophilus maritimus</name>
    <dbReference type="NCBI Taxonomy" id="126957"/>
    <lineage>
        <taxon>Eukaryota</taxon>
        <taxon>Metazoa</taxon>
        <taxon>Ecdysozoa</taxon>
        <taxon>Arthropoda</taxon>
        <taxon>Myriapoda</taxon>
        <taxon>Chilopoda</taxon>
        <taxon>Pleurostigmophora</taxon>
        <taxon>Geophilomorpha</taxon>
        <taxon>Linotaeniidae</taxon>
        <taxon>Strigamia</taxon>
    </lineage>
</organism>
<dbReference type="CDD" id="cd14413">
    <property type="entry name" value="UBA_FAF1"/>
    <property type="match status" value="1"/>
</dbReference>
<dbReference type="Pfam" id="PF01556">
    <property type="entry name" value="DnaJ_C"/>
    <property type="match status" value="1"/>
</dbReference>
<feature type="domain" description="J" evidence="4">
    <location>
        <begin position="4"/>
        <end position="68"/>
    </location>
</feature>
<dbReference type="Pfam" id="PF21021">
    <property type="entry name" value="FAF1"/>
    <property type="match status" value="1"/>
</dbReference>
<dbReference type="Pfam" id="PF14555">
    <property type="entry name" value="UBA_4"/>
    <property type="match status" value="1"/>
</dbReference>
<dbReference type="CDD" id="cd06257">
    <property type="entry name" value="DnaJ"/>
    <property type="match status" value="1"/>
</dbReference>
<evidence type="ECO:0000259" key="4">
    <source>
        <dbReference type="PROSITE" id="PS50076"/>
    </source>
</evidence>
<dbReference type="eggNOG" id="KOG0714">
    <property type="taxonomic scope" value="Eukaryota"/>
</dbReference>
<dbReference type="Pfam" id="PF00226">
    <property type="entry name" value="DnaJ"/>
    <property type="match status" value="1"/>
</dbReference>
<keyword evidence="2" id="KW-0175">Coiled coil</keyword>
<evidence type="ECO:0000313" key="5">
    <source>
        <dbReference type="EnsemblMetazoa" id="SMAR008955-PA"/>
    </source>
</evidence>
<dbReference type="EnsemblMetazoa" id="SMAR008955-RA">
    <property type="protein sequence ID" value="SMAR008955-PA"/>
    <property type="gene ID" value="SMAR008955"/>
</dbReference>
<dbReference type="FunFam" id="2.60.260.20:FF:000026">
    <property type="entry name" value="Uncharacterized protein, isoform B"/>
    <property type="match status" value="1"/>
</dbReference>
<keyword evidence="1" id="KW-0143">Chaperone</keyword>
<dbReference type="Proteomes" id="UP000014500">
    <property type="component" value="Unassembled WGS sequence"/>
</dbReference>
<dbReference type="SUPFAM" id="SSF46565">
    <property type="entry name" value="Chaperone J-domain"/>
    <property type="match status" value="1"/>
</dbReference>
<dbReference type="InterPro" id="IPR029071">
    <property type="entry name" value="Ubiquitin-like_domsf"/>
</dbReference>
<evidence type="ECO:0008006" key="7">
    <source>
        <dbReference type="Google" id="ProtNLM"/>
    </source>
</evidence>
<dbReference type="InterPro" id="IPR018253">
    <property type="entry name" value="DnaJ_domain_CS"/>
</dbReference>
<dbReference type="InterPro" id="IPR051339">
    <property type="entry name" value="DnaJ_subfamily_B"/>
</dbReference>
<feature type="coiled-coil region" evidence="2">
    <location>
        <begin position="876"/>
        <end position="905"/>
    </location>
</feature>
<name>T1J5Q1_STRMM</name>
<dbReference type="SMART" id="SM00166">
    <property type="entry name" value="UBX"/>
    <property type="match status" value="1"/>
</dbReference>
<dbReference type="GO" id="GO:0005829">
    <property type="term" value="C:cytosol"/>
    <property type="evidence" value="ECO:0007669"/>
    <property type="project" value="TreeGrafter"/>
</dbReference>
<dbReference type="PROSITE" id="PS00636">
    <property type="entry name" value="DNAJ_1"/>
    <property type="match status" value="1"/>
</dbReference>